<reference evidence="1 2" key="1">
    <citation type="submission" date="2023-05" db="EMBL/GenBank/DDBJ databases">
        <title>Adaptations of aquatic viruses from atmosphere-close ecosystems of the Central Arctic Ocean.</title>
        <authorList>
            <person name="Rahlff J."/>
            <person name="Holmfeldt K."/>
        </authorList>
    </citation>
    <scope>NUCLEOTIDE SEQUENCE [LARGE SCALE GENOMIC DNA]</scope>
    <source>
        <strain evidence="1 2">Arc14</strain>
    </source>
</reference>
<proteinExistence type="predicted"/>
<accession>A0ABV4K7W3</accession>
<evidence type="ECO:0000313" key="1">
    <source>
        <dbReference type="EMBL" id="MEZ7513730.1"/>
    </source>
</evidence>
<dbReference type="Proteomes" id="UP001568894">
    <property type="component" value="Unassembled WGS sequence"/>
</dbReference>
<gene>
    <name evidence="1" type="ORF">QO192_00395</name>
</gene>
<comment type="caution">
    <text evidence="1">The sequence shown here is derived from an EMBL/GenBank/DDBJ whole genome shotgun (WGS) entry which is preliminary data.</text>
</comment>
<keyword evidence="2" id="KW-1185">Reference proteome</keyword>
<sequence>MIQKKVIFTIVALLFFYVTIAQKLNAIDQKGTKVSVVNNIVTDSIAKLKNANVNDIWFNSSKTLSTLNIFHGIDWISLKHKGTLGSVFFAWADGVPIVDNN</sequence>
<dbReference type="RefSeq" id="WP_371567164.1">
    <property type="nucleotide sequence ID" value="NZ_JASMRN010000001.1"/>
</dbReference>
<protein>
    <submittedName>
        <fullName evidence="1">Uncharacterized protein</fullName>
    </submittedName>
</protein>
<dbReference type="EMBL" id="JASMRN010000001">
    <property type="protein sequence ID" value="MEZ7513730.1"/>
    <property type="molecule type" value="Genomic_DNA"/>
</dbReference>
<evidence type="ECO:0000313" key="2">
    <source>
        <dbReference type="Proteomes" id="UP001568894"/>
    </source>
</evidence>
<organism evidence="1 2">
    <name type="scientific">Flavobacterium frigidarium</name>
    <dbReference type="NCBI Taxonomy" id="99286"/>
    <lineage>
        <taxon>Bacteria</taxon>
        <taxon>Pseudomonadati</taxon>
        <taxon>Bacteroidota</taxon>
        <taxon>Flavobacteriia</taxon>
        <taxon>Flavobacteriales</taxon>
        <taxon>Flavobacteriaceae</taxon>
        <taxon>Flavobacterium</taxon>
    </lineage>
</organism>
<name>A0ABV4K7W3_9FLAO</name>